<feature type="compositionally biased region" description="Low complexity" evidence="2">
    <location>
        <begin position="124"/>
        <end position="164"/>
    </location>
</feature>
<feature type="chain" id="PRO_5039540740" description="GW domain-containing protein" evidence="3">
    <location>
        <begin position="19"/>
        <end position="427"/>
    </location>
</feature>
<dbReference type="Proteomes" id="UP000321893">
    <property type="component" value="Unassembled WGS sequence"/>
</dbReference>
<proteinExistence type="predicted"/>
<protein>
    <recommendedName>
        <fullName evidence="4">GW domain-containing protein</fullName>
    </recommendedName>
</protein>
<sequence>MKISRIALASLISFGVFGGAGLNASASHHRGYHKVLWNKPMAHKQVALKNGKGIIWNKPFKTAKNAKIKYRISHGKSLALTTLRHMKVKGGSIYYFVKAGKFSGWINKKSVKLVKKTTVKTVTEPTRTTIPAPTTQAPQTTNSSGAQASSATSSNNGSGTATGSVPEPYKTDGYGTVTKTEDGKLPVDYNNPFSTYAEGTLKDDTWIYHHRYNGKRVYDRKVGFPLKKGAKVTVALNTPHSNRKTLLIKSETPDGTHYGYVKRSEVDFGTGNTSNQAANTTTPSPTSTSTPTPVAPDPMNYAITPLDVMLAANKKHTSVQPSGIDSDGKATIVTSNDADNFRAGYQAAQNGVQNTIKDGDTPLKAMFKAADMGASVQAGNDSTFTKTDVANFNAGYQAAQTANATAQPQNSPTSNTGDVAPASGDNY</sequence>
<evidence type="ECO:0000313" key="6">
    <source>
        <dbReference type="Proteomes" id="UP000321893"/>
    </source>
</evidence>
<evidence type="ECO:0000259" key="4">
    <source>
        <dbReference type="Pfam" id="PF13457"/>
    </source>
</evidence>
<keyword evidence="1 3" id="KW-0732">Signal</keyword>
<dbReference type="EMBL" id="BJVK01000032">
    <property type="protein sequence ID" value="GEL29075.1"/>
    <property type="molecule type" value="Genomic_DNA"/>
</dbReference>
<dbReference type="AlphaFoldDB" id="A0A511DW60"/>
<dbReference type="InterPro" id="IPR038200">
    <property type="entry name" value="GW_dom_sf"/>
</dbReference>
<reference evidence="5" key="1">
    <citation type="submission" date="2019-07" db="EMBL/GenBank/DDBJ databases">
        <title>Whole genome shotgun sequence of Lactobacillus kefiri NBRC 15888.</title>
        <authorList>
            <person name="Hosoyama A."/>
            <person name="Uohara A."/>
            <person name="Ohji S."/>
            <person name="Ichikawa N."/>
        </authorList>
    </citation>
    <scope>NUCLEOTIDE SEQUENCE [LARGE SCALE GENOMIC DNA]</scope>
    <source>
        <strain evidence="5">NBRC 15888</strain>
    </source>
</reference>
<feature type="compositionally biased region" description="Low complexity" evidence="2">
    <location>
        <begin position="401"/>
        <end position="410"/>
    </location>
</feature>
<feature type="domain" description="GW" evidence="4">
    <location>
        <begin position="51"/>
        <end position="112"/>
    </location>
</feature>
<accession>A0A511DW60</accession>
<evidence type="ECO:0000256" key="2">
    <source>
        <dbReference type="SAM" id="MobiDB-lite"/>
    </source>
</evidence>
<organism evidence="5 6">
    <name type="scientific">Lentilactobacillus kefiri</name>
    <name type="common">Lactobacillus kefiri</name>
    <dbReference type="NCBI Taxonomy" id="33962"/>
    <lineage>
        <taxon>Bacteria</taxon>
        <taxon>Bacillati</taxon>
        <taxon>Bacillota</taxon>
        <taxon>Bacilli</taxon>
        <taxon>Lactobacillales</taxon>
        <taxon>Lactobacillaceae</taxon>
        <taxon>Lentilactobacillus</taxon>
    </lineage>
</organism>
<feature type="compositionally biased region" description="Low complexity" evidence="2">
    <location>
        <begin position="280"/>
        <end position="292"/>
    </location>
</feature>
<keyword evidence="6" id="KW-1185">Reference proteome</keyword>
<evidence type="ECO:0000256" key="3">
    <source>
        <dbReference type="SAM" id="SignalP"/>
    </source>
</evidence>
<comment type="caution">
    <text evidence="5">The sequence shown here is derived from an EMBL/GenBank/DDBJ whole genome shotgun (WGS) entry which is preliminary data.</text>
</comment>
<evidence type="ECO:0000256" key="1">
    <source>
        <dbReference type="ARBA" id="ARBA00022729"/>
    </source>
</evidence>
<feature type="region of interest" description="Disordered" evidence="2">
    <location>
        <begin position="401"/>
        <end position="427"/>
    </location>
</feature>
<dbReference type="Gene3D" id="2.30.30.170">
    <property type="match status" value="1"/>
</dbReference>
<evidence type="ECO:0000313" key="5">
    <source>
        <dbReference type="EMBL" id="GEL29075.1"/>
    </source>
</evidence>
<dbReference type="OrthoDB" id="2329954at2"/>
<dbReference type="InterPro" id="IPR025987">
    <property type="entry name" value="GW_dom"/>
</dbReference>
<feature type="signal peptide" evidence="3">
    <location>
        <begin position="1"/>
        <end position="18"/>
    </location>
</feature>
<feature type="compositionally biased region" description="Polar residues" evidence="2">
    <location>
        <begin position="270"/>
        <end position="279"/>
    </location>
</feature>
<name>A0A511DW60_LENKE</name>
<feature type="region of interest" description="Disordered" evidence="2">
    <location>
        <begin position="124"/>
        <end position="182"/>
    </location>
</feature>
<feature type="region of interest" description="Disordered" evidence="2">
    <location>
        <begin position="266"/>
        <end position="298"/>
    </location>
</feature>
<dbReference type="RefSeq" id="WP_056982743.1">
    <property type="nucleotide sequence ID" value="NZ_BJVK01000032.1"/>
</dbReference>
<dbReference type="STRING" id="1423764.FC95_GL002013"/>
<dbReference type="SUPFAM" id="SSF82057">
    <property type="entry name" value="Prokaryotic SH3-related domain"/>
    <property type="match status" value="1"/>
</dbReference>
<gene>
    <name evidence="5" type="ORF">LKE01_18950</name>
</gene>
<dbReference type="Pfam" id="PF13457">
    <property type="entry name" value="GW"/>
    <property type="match status" value="1"/>
</dbReference>